<dbReference type="Gene3D" id="2.30.30.110">
    <property type="match status" value="1"/>
</dbReference>
<reference evidence="3 4" key="1">
    <citation type="submission" date="2019-06" db="EMBL/GenBank/DDBJ databases">
        <title>Sequencing the genomes of 1000 actinobacteria strains.</title>
        <authorList>
            <person name="Klenk H.-P."/>
        </authorList>
    </citation>
    <scope>NUCLEOTIDE SEQUENCE [LARGE SCALE GENOMIC DNA]</scope>
    <source>
        <strain evidence="3 4">DSM 46837</strain>
    </source>
</reference>
<organism evidence="3 4">
    <name type="scientific">Blastococcus colisei</name>
    <dbReference type="NCBI Taxonomy" id="1564162"/>
    <lineage>
        <taxon>Bacteria</taxon>
        <taxon>Bacillati</taxon>
        <taxon>Actinomycetota</taxon>
        <taxon>Actinomycetes</taxon>
        <taxon>Geodermatophilales</taxon>
        <taxon>Geodermatophilaceae</taxon>
        <taxon>Blastococcus</taxon>
    </lineage>
</organism>
<proteinExistence type="inferred from homology"/>
<dbReference type="RefSeq" id="WP_142025939.1">
    <property type="nucleotide sequence ID" value="NZ_VFQE01000001.1"/>
</dbReference>
<protein>
    <submittedName>
        <fullName evidence="3">mRNA interferase MazF</fullName>
    </submittedName>
</protein>
<comment type="similarity">
    <text evidence="1">Belongs to the PemK/MazF family.</text>
</comment>
<evidence type="ECO:0000313" key="3">
    <source>
        <dbReference type="EMBL" id="TQN43442.1"/>
    </source>
</evidence>
<dbReference type="EMBL" id="VFQE01000001">
    <property type="protein sequence ID" value="TQN43442.1"/>
    <property type="molecule type" value="Genomic_DNA"/>
</dbReference>
<evidence type="ECO:0000256" key="2">
    <source>
        <dbReference type="ARBA" id="ARBA00022649"/>
    </source>
</evidence>
<dbReference type="AlphaFoldDB" id="A0A543PH82"/>
<gene>
    <name evidence="3" type="ORF">FHU33_2887</name>
</gene>
<dbReference type="Pfam" id="PF02452">
    <property type="entry name" value="PemK_toxin"/>
    <property type="match status" value="1"/>
</dbReference>
<dbReference type="InterPro" id="IPR003477">
    <property type="entry name" value="PemK-like"/>
</dbReference>
<comment type="caution">
    <text evidence="3">The sequence shown here is derived from an EMBL/GenBank/DDBJ whole genome shotgun (WGS) entry which is preliminary data.</text>
</comment>
<dbReference type="SUPFAM" id="SSF50118">
    <property type="entry name" value="Cell growth inhibitor/plasmid maintenance toxic component"/>
    <property type="match status" value="1"/>
</dbReference>
<keyword evidence="2" id="KW-1277">Toxin-antitoxin system</keyword>
<keyword evidence="4" id="KW-1185">Reference proteome</keyword>
<dbReference type="Proteomes" id="UP000319865">
    <property type="component" value="Unassembled WGS sequence"/>
</dbReference>
<evidence type="ECO:0000256" key="1">
    <source>
        <dbReference type="ARBA" id="ARBA00007521"/>
    </source>
</evidence>
<evidence type="ECO:0000313" key="4">
    <source>
        <dbReference type="Proteomes" id="UP000319865"/>
    </source>
</evidence>
<dbReference type="GO" id="GO:0003677">
    <property type="term" value="F:DNA binding"/>
    <property type="evidence" value="ECO:0007669"/>
    <property type="project" value="InterPro"/>
</dbReference>
<dbReference type="OrthoDB" id="4225032at2"/>
<name>A0A543PH82_9ACTN</name>
<sequence>MRGAVHRLRADRQARGHEQTGPRYAVVLPASRFDLLSRWIVAPTSTRARSMVVRPEVDWGAGPTRVLCDALTAVDPGVRLGEQVGHLTHAEQQQIDLALALLLDLAPPAGF</sequence>
<dbReference type="InterPro" id="IPR011067">
    <property type="entry name" value="Plasmid_toxin/cell-grow_inhib"/>
</dbReference>
<accession>A0A543PH82</accession>